<dbReference type="InterPro" id="IPR058625">
    <property type="entry name" value="MdtA-like_BSH"/>
</dbReference>
<keyword evidence="2" id="KW-1133">Transmembrane helix</keyword>
<dbReference type="GO" id="GO:1990281">
    <property type="term" value="C:efflux pump complex"/>
    <property type="evidence" value="ECO:0007669"/>
    <property type="project" value="TreeGrafter"/>
</dbReference>
<protein>
    <submittedName>
        <fullName evidence="5">RND family efflux transporter MFP subunit</fullName>
    </submittedName>
</protein>
<dbReference type="Gene3D" id="2.40.420.20">
    <property type="match status" value="1"/>
</dbReference>
<dbReference type="PANTHER" id="PTHR30469:SF33">
    <property type="entry name" value="SLR1207 PROTEIN"/>
    <property type="match status" value="1"/>
</dbReference>
<keyword evidence="2" id="KW-0812">Transmembrane</keyword>
<dbReference type="InterPro" id="IPR058792">
    <property type="entry name" value="Beta-barrel_RND_2"/>
</dbReference>
<name>A0A0G0ZF39_9BACT</name>
<dbReference type="PRINTS" id="PR01490">
    <property type="entry name" value="RTXTOXIND"/>
</dbReference>
<dbReference type="AlphaFoldDB" id="A0A0G0ZF39"/>
<dbReference type="Gene3D" id="2.40.50.100">
    <property type="match status" value="1"/>
</dbReference>
<dbReference type="STRING" id="1618756.UV12_C0008G0010"/>
<proteinExistence type="inferred from homology"/>
<evidence type="ECO:0000259" key="3">
    <source>
        <dbReference type="Pfam" id="PF25917"/>
    </source>
</evidence>
<dbReference type="GO" id="GO:0015562">
    <property type="term" value="F:efflux transmembrane transporter activity"/>
    <property type="evidence" value="ECO:0007669"/>
    <property type="project" value="TreeGrafter"/>
</dbReference>
<dbReference type="NCBIfam" id="TIGR01730">
    <property type="entry name" value="RND_mfp"/>
    <property type="match status" value="1"/>
</dbReference>
<reference evidence="5 6" key="1">
    <citation type="journal article" date="2015" name="Nature">
        <title>rRNA introns, odd ribosomes, and small enigmatic genomes across a large radiation of phyla.</title>
        <authorList>
            <person name="Brown C.T."/>
            <person name="Hug L.A."/>
            <person name="Thomas B.C."/>
            <person name="Sharon I."/>
            <person name="Castelle C.J."/>
            <person name="Singh A."/>
            <person name="Wilkins M.J."/>
            <person name="Williams K.H."/>
            <person name="Banfield J.F."/>
        </authorList>
    </citation>
    <scope>NUCLEOTIDE SEQUENCE [LARGE SCALE GENOMIC DNA]</scope>
</reference>
<evidence type="ECO:0000256" key="2">
    <source>
        <dbReference type="SAM" id="Phobius"/>
    </source>
</evidence>
<dbReference type="InterPro" id="IPR006143">
    <property type="entry name" value="RND_pump_MFP"/>
</dbReference>
<dbReference type="Proteomes" id="UP000034704">
    <property type="component" value="Unassembled WGS sequence"/>
</dbReference>
<dbReference type="EMBL" id="LCDG01000008">
    <property type="protein sequence ID" value="KKS47342.1"/>
    <property type="molecule type" value="Genomic_DNA"/>
</dbReference>
<keyword evidence="2" id="KW-0472">Membrane</keyword>
<dbReference type="Pfam" id="PF25917">
    <property type="entry name" value="BSH_RND"/>
    <property type="match status" value="1"/>
</dbReference>
<evidence type="ECO:0000313" key="5">
    <source>
        <dbReference type="EMBL" id="KKS47342.1"/>
    </source>
</evidence>
<accession>A0A0G0ZF39</accession>
<comment type="caution">
    <text evidence="5">The sequence shown here is derived from an EMBL/GenBank/DDBJ whole genome shotgun (WGS) entry which is preliminary data.</text>
</comment>
<evidence type="ECO:0000313" key="6">
    <source>
        <dbReference type="Proteomes" id="UP000034704"/>
    </source>
</evidence>
<feature type="domain" description="CusB-like beta-barrel" evidence="4">
    <location>
        <begin position="359"/>
        <end position="436"/>
    </location>
</feature>
<gene>
    <name evidence="5" type="ORF">UV12_C0008G0010</name>
</gene>
<feature type="transmembrane region" description="Helical" evidence="2">
    <location>
        <begin position="7"/>
        <end position="24"/>
    </location>
</feature>
<organism evidence="5 6">
    <name type="scientific">Candidatus Nomurabacteria bacterium GW2011_GWC2_42_20</name>
    <dbReference type="NCBI Taxonomy" id="1618756"/>
    <lineage>
        <taxon>Bacteria</taxon>
        <taxon>Candidatus Nomuraibacteriota</taxon>
    </lineage>
</organism>
<comment type="similarity">
    <text evidence="1">Belongs to the membrane fusion protein (MFP) (TC 8.A.1) family.</text>
</comment>
<dbReference type="PANTHER" id="PTHR30469">
    <property type="entry name" value="MULTIDRUG RESISTANCE PROTEIN MDTA"/>
    <property type="match status" value="1"/>
</dbReference>
<sequence length="500" mass="54176">MQLSKKQIIWAIIIISIGVIFFFLSNKKEEVTQNTATVKRGDVVQEVSVTGRVKAVSSVDLGFEKSGRIQNVYVDVGDRVKQGALLAEIESSSAQATLKETEARLAELKRGSRPEEIAVKEAELAKYTQDLTNAYSGIPDIIDDAFTKTDDALHSKIAGTFSGFKTSSYKLTFPVCDTQLDVNTTWLRYTTELDFDNWRNERSNFSSTGSQSELKSALDNTTLHLEQMRTFLESLNRVLTLDCTIASPSLDTYRTNINAARANITTAAATVNTKGQSIASLALSVAKVQDELSLLKAGTATEVIDAQEARLLSAHGELRKHKIYSPISGTVTKVDATTGEFANAATPLISVISDNSFEIDANIPEADIAKVTIGNKARITLDAYGSDTFFDGHVITINPAETIIDNVPTYKVTFVFEKNDPRIKSGMTANIDIATASRTSALIVPTRAIITKDGNKLVTVINADNTETETHVTIGLRGSDGFTEILDGVSLGTQVLTGTK</sequence>
<evidence type="ECO:0000259" key="4">
    <source>
        <dbReference type="Pfam" id="PF25954"/>
    </source>
</evidence>
<dbReference type="Gene3D" id="2.40.30.170">
    <property type="match status" value="1"/>
</dbReference>
<dbReference type="Pfam" id="PF25954">
    <property type="entry name" value="Beta-barrel_RND_2"/>
    <property type="match status" value="1"/>
</dbReference>
<evidence type="ECO:0000256" key="1">
    <source>
        <dbReference type="ARBA" id="ARBA00009477"/>
    </source>
</evidence>
<feature type="domain" description="Multidrug resistance protein MdtA-like barrel-sandwich hybrid" evidence="3">
    <location>
        <begin position="61"/>
        <end position="349"/>
    </location>
</feature>
<dbReference type="SUPFAM" id="SSF111369">
    <property type="entry name" value="HlyD-like secretion proteins"/>
    <property type="match status" value="2"/>
</dbReference>